<evidence type="ECO:0000313" key="3">
    <source>
        <dbReference type="Proteomes" id="UP000095143"/>
    </source>
</evidence>
<accession>A0A1C2DHH0</accession>
<dbReference type="PANTHER" id="PTHR37477:SF1">
    <property type="entry name" value="COBALT-PRECORRIN-5A HYDROLASE"/>
    <property type="match status" value="1"/>
</dbReference>
<dbReference type="AlphaFoldDB" id="A0A1C2DHH0"/>
<gene>
    <name evidence="2" type="ORF">BBI10_20335</name>
</gene>
<feature type="domain" description="CobE/GbiG C-terminal" evidence="1">
    <location>
        <begin position="11"/>
        <end position="134"/>
    </location>
</feature>
<dbReference type="OrthoDB" id="9781023at2"/>
<dbReference type="EMBL" id="MDEN01000068">
    <property type="protein sequence ID" value="OCX14224.1"/>
    <property type="molecule type" value="Genomic_DNA"/>
</dbReference>
<proteinExistence type="predicted"/>
<evidence type="ECO:0000259" key="1">
    <source>
        <dbReference type="Pfam" id="PF01890"/>
    </source>
</evidence>
<dbReference type="InterPro" id="IPR036518">
    <property type="entry name" value="CobE/GbiG_C_sf"/>
</dbReference>
<dbReference type="InterPro" id="IPR002750">
    <property type="entry name" value="CobE/GbiG_C"/>
</dbReference>
<dbReference type="Gene3D" id="3.30.420.180">
    <property type="entry name" value="CobE/GbiG C-terminal domain"/>
    <property type="match status" value="1"/>
</dbReference>
<dbReference type="Proteomes" id="UP000095143">
    <property type="component" value="Unassembled WGS sequence"/>
</dbReference>
<evidence type="ECO:0000313" key="2">
    <source>
        <dbReference type="EMBL" id="OCX14224.1"/>
    </source>
</evidence>
<name>A0A1C2DHH0_9PSED</name>
<dbReference type="GO" id="GO:0009236">
    <property type="term" value="P:cobalamin biosynthetic process"/>
    <property type="evidence" value="ECO:0007669"/>
    <property type="project" value="InterPro"/>
</dbReference>
<sequence length="144" mass="14991">MNDSCDRPLWVVGLGCQRGCSALELRQLIEDGLRECQLAPADIAALASIDGKADEAGLLELGHGLGLTVGFFSAGDLAAYEDQLSHRSEIAFERTGCYGVAESAALAMVTRLTGSPATLVIPRRKSPHATFALATATGRASATS</sequence>
<dbReference type="PANTHER" id="PTHR37477">
    <property type="entry name" value="COBALT-PRECORRIN-5A HYDROLASE"/>
    <property type="match status" value="1"/>
</dbReference>
<dbReference type="RefSeq" id="WP_065991729.1">
    <property type="nucleotide sequence ID" value="NZ_MDEN01000068.1"/>
</dbReference>
<organism evidence="2 3">
    <name type="scientific">Pseudomonas graminis</name>
    <dbReference type="NCBI Taxonomy" id="158627"/>
    <lineage>
        <taxon>Bacteria</taxon>
        <taxon>Pseudomonadati</taxon>
        <taxon>Pseudomonadota</taxon>
        <taxon>Gammaproteobacteria</taxon>
        <taxon>Pseudomonadales</taxon>
        <taxon>Pseudomonadaceae</taxon>
        <taxon>Pseudomonas</taxon>
    </lineage>
</organism>
<dbReference type="Pfam" id="PF01890">
    <property type="entry name" value="CbiG_C"/>
    <property type="match status" value="1"/>
</dbReference>
<dbReference type="SUPFAM" id="SSF159664">
    <property type="entry name" value="CobE/GbiG C-terminal domain-like"/>
    <property type="match status" value="1"/>
</dbReference>
<dbReference type="InterPro" id="IPR052553">
    <property type="entry name" value="CbiG_hydrolase"/>
</dbReference>
<reference evidence="2 3" key="1">
    <citation type="submission" date="2016-08" db="EMBL/GenBank/DDBJ databases">
        <title>Whole genome sequence of Pseudomonas graminis strain UASWS1507, a potential biological control agent for agriculture.</title>
        <authorList>
            <person name="Crovadore J."/>
            <person name="Calmin G."/>
            <person name="Chablais R."/>
            <person name="Cochard B."/>
            <person name="Lefort F."/>
        </authorList>
    </citation>
    <scope>NUCLEOTIDE SEQUENCE [LARGE SCALE GENOMIC DNA]</scope>
    <source>
        <strain evidence="2 3">UASWS1507</strain>
    </source>
</reference>
<protein>
    <recommendedName>
        <fullName evidence="1">CobE/GbiG C-terminal domain-containing protein</fullName>
    </recommendedName>
</protein>
<comment type="caution">
    <text evidence="2">The sequence shown here is derived from an EMBL/GenBank/DDBJ whole genome shotgun (WGS) entry which is preliminary data.</text>
</comment>